<accession>A0ACB9TIW4</accession>
<gene>
    <name evidence="1" type="ORF">MML48_2g00006885</name>
</gene>
<reference evidence="1" key="1">
    <citation type="submission" date="2022-04" db="EMBL/GenBank/DDBJ databases">
        <title>Chromosome-scale genome assembly of Holotrichia oblita Faldermann.</title>
        <authorList>
            <person name="Rongchong L."/>
        </authorList>
    </citation>
    <scope>NUCLEOTIDE SEQUENCE</scope>
    <source>
        <strain evidence="1">81SQS9</strain>
    </source>
</reference>
<organism evidence="1 2">
    <name type="scientific">Holotrichia oblita</name>
    <name type="common">Chafer beetle</name>
    <dbReference type="NCBI Taxonomy" id="644536"/>
    <lineage>
        <taxon>Eukaryota</taxon>
        <taxon>Metazoa</taxon>
        <taxon>Ecdysozoa</taxon>
        <taxon>Arthropoda</taxon>
        <taxon>Hexapoda</taxon>
        <taxon>Insecta</taxon>
        <taxon>Pterygota</taxon>
        <taxon>Neoptera</taxon>
        <taxon>Endopterygota</taxon>
        <taxon>Coleoptera</taxon>
        <taxon>Polyphaga</taxon>
        <taxon>Scarabaeiformia</taxon>
        <taxon>Scarabaeidae</taxon>
        <taxon>Melolonthinae</taxon>
        <taxon>Holotrichia</taxon>
    </lineage>
</organism>
<proteinExistence type="predicted"/>
<dbReference type="Proteomes" id="UP001056778">
    <property type="component" value="Chromosome 2"/>
</dbReference>
<comment type="caution">
    <text evidence="1">The sequence shown here is derived from an EMBL/GenBank/DDBJ whole genome shotgun (WGS) entry which is preliminary data.</text>
</comment>
<sequence>MLLPPLFLFTLTVIKNVFCANILYIDPVLSPSHHLWNEVLVNALSLKGHNITLIGHYNARIKAENYTVLKIEGMDILYEHIDIEQFMHTEQSLIANLKQIWDFSMDCIDADFNSSALAKLLDYPRNHFDLIIFDITCGQYLYPLIEYFGNPPVVSVAPIGLVPYMLDIMGDHFYSYYPIYVTPYMDNMSFLQRVYNFILYQTDFLYKHYYINLMEAKAKQKFGKNIASFDEAMNKIGVLLVNYDPILDFPQPIAPHIIPVGGLHMRRPTELPQVTDLTADFLYIIKFNLNFQDLKRILDTAPYGVVYFSFGTNVQPSWLSIETKRVFVEAFRKLKQTVLWKYGADDLTDIPENVVIRKWFPQTNILSHKNCELFITHGGALSTQETMYYGVPVVAIPIYLDQKANAIRMENKLLGKRLDLTRITVEALYEAIQEVLINPKYSQNVRKISQAFKDQEKSPLEKAVFWVEYALQHKDLSYLSIRARDMNFFQRQNLDILIFLSSLLNELVQSITNSNRDTGSTYSSIVKKNQVIVVKPVNDKQKCQQTQQEMKDRIDLNKIATDFLYKHYYINLMETKAKQKFGKNIASFDEAMNKIGVLLVNYDPILDFPQPIAPHIIPVGGLHMQRPTELPQDLKRILDTAPYGVVYFSFGTNVQPSWLPIETKRVFLEAFRKLKQTVLWKYGADDLTDIPENVVIRKWFPQTNILSHKNCELFITHGGALSTQETMYYGVPVVAIPIYLDQKANAIRMENKLLGKRLDLRTITVETLYEAIQEVLINPKYSQNVRKISQAFKDQEKSPLEKAVFWVEYALQHKDLSYLSIRARDMNFFQRQNLDILIFLSSADNILEDIDVENVINSDSSLIVNLKYVWDYSLSFTDIALNSTALEELLSYPRNHFDLIIFDFSCGQYMYPLLNYFGNPPTVAVSPFGLSPSNLNFMGSHYYSYYPIYVTPYTDKMNFIDRIYNFILYQASAIYDSYYTGVMSVKVRQKFGKDIPSYEEAMRGIGLLLVNYDPILDFPHPLPPHIIPVGGLHVSRSTKIPSDLQQILDNAQYGVIYFSFGTNVQPSWLTMETKMIFLEAFRKLKQTVLWKYNGDDLKVVPKNVIIKKWFPQTDILSHENVELFITHCGGLSTQESMYHGVPLVGIPIFLDQKANAIRIEKKSLGKRLNLTGLNVEDLYETIQEVLSNPKYYRNMRKVSEIFKSQKETPLERAVFWVEYALKHKDLDHLSIRARYEFDPAVGS</sequence>
<dbReference type="EMBL" id="CM043016">
    <property type="protein sequence ID" value="KAI4466739.1"/>
    <property type="molecule type" value="Genomic_DNA"/>
</dbReference>
<keyword evidence="2" id="KW-1185">Reference proteome</keyword>
<evidence type="ECO:0000313" key="1">
    <source>
        <dbReference type="EMBL" id="KAI4466739.1"/>
    </source>
</evidence>
<name>A0ACB9TIW4_HOLOL</name>
<protein>
    <submittedName>
        <fullName evidence="1">UDP-glucosyltransferase</fullName>
    </submittedName>
</protein>
<evidence type="ECO:0000313" key="2">
    <source>
        <dbReference type="Proteomes" id="UP001056778"/>
    </source>
</evidence>